<feature type="chain" id="PRO_5046106143" description="Aminopeptidase" evidence="2">
    <location>
        <begin position="19"/>
        <end position="936"/>
    </location>
</feature>
<dbReference type="SUPFAM" id="SSF55486">
    <property type="entry name" value="Metalloproteases ('zincins'), catalytic domain"/>
    <property type="match status" value="1"/>
</dbReference>
<comment type="similarity">
    <text evidence="1">Belongs to the peptidase M1 family.</text>
</comment>
<evidence type="ECO:0008006" key="8">
    <source>
        <dbReference type="Google" id="ProtNLM"/>
    </source>
</evidence>
<dbReference type="InterPro" id="IPR027268">
    <property type="entry name" value="Peptidase_M4/M1_CTD_sf"/>
</dbReference>
<dbReference type="Gene3D" id="1.10.390.10">
    <property type="entry name" value="Neutral Protease Domain 2"/>
    <property type="match status" value="1"/>
</dbReference>
<feature type="signal peptide" evidence="2">
    <location>
        <begin position="1"/>
        <end position="18"/>
    </location>
</feature>
<comment type="caution">
    <text evidence="6">The sequence shown here is derived from an EMBL/GenBank/DDBJ whole genome shotgun (WGS) entry which is preliminary data.</text>
</comment>
<organism evidence="6 7">
    <name type="scientific">Orchesella dallaii</name>
    <dbReference type="NCBI Taxonomy" id="48710"/>
    <lineage>
        <taxon>Eukaryota</taxon>
        <taxon>Metazoa</taxon>
        <taxon>Ecdysozoa</taxon>
        <taxon>Arthropoda</taxon>
        <taxon>Hexapoda</taxon>
        <taxon>Collembola</taxon>
        <taxon>Entomobryomorpha</taxon>
        <taxon>Entomobryoidea</taxon>
        <taxon>Orchesellidae</taxon>
        <taxon>Orchesellinae</taxon>
        <taxon>Orchesella</taxon>
    </lineage>
</organism>
<dbReference type="PANTHER" id="PTHR11533">
    <property type="entry name" value="PROTEASE M1 ZINC METALLOPROTEASE"/>
    <property type="match status" value="1"/>
</dbReference>
<protein>
    <recommendedName>
        <fullName evidence="8">Aminopeptidase</fullName>
    </recommendedName>
</protein>
<dbReference type="PANTHER" id="PTHR11533:SF21">
    <property type="entry name" value="AMINOPEPTIDASE"/>
    <property type="match status" value="1"/>
</dbReference>
<feature type="domain" description="Aminopeptidase N-like N-terminal" evidence="5">
    <location>
        <begin position="49"/>
        <end position="244"/>
    </location>
</feature>
<feature type="domain" description="ERAP1-like C-terminal" evidence="4">
    <location>
        <begin position="580"/>
        <end position="896"/>
    </location>
</feature>
<evidence type="ECO:0000259" key="3">
    <source>
        <dbReference type="Pfam" id="PF01433"/>
    </source>
</evidence>
<dbReference type="Pfam" id="PF11838">
    <property type="entry name" value="ERAP1_C"/>
    <property type="match status" value="1"/>
</dbReference>
<dbReference type="EMBL" id="CAXLJM020000104">
    <property type="protein sequence ID" value="CAL8134404.1"/>
    <property type="molecule type" value="Genomic_DNA"/>
</dbReference>
<dbReference type="Gene3D" id="2.60.40.1910">
    <property type="match status" value="1"/>
</dbReference>
<evidence type="ECO:0000259" key="5">
    <source>
        <dbReference type="Pfam" id="PF17900"/>
    </source>
</evidence>
<reference evidence="6 7" key="1">
    <citation type="submission" date="2024-08" db="EMBL/GenBank/DDBJ databases">
        <authorList>
            <person name="Cucini C."/>
            <person name="Frati F."/>
        </authorList>
    </citation>
    <scope>NUCLEOTIDE SEQUENCE [LARGE SCALE GENOMIC DNA]</scope>
</reference>
<dbReference type="InterPro" id="IPR024571">
    <property type="entry name" value="ERAP1-like_C_dom"/>
</dbReference>
<dbReference type="SUPFAM" id="SSF63737">
    <property type="entry name" value="Leukotriene A4 hydrolase N-terminal domain"/>
    <property type="match status" value="1"/>
</dbReference>
<dbReference type="Pfam" id="PF01433">
    <property type="entry name" value="Peptidase_M1"/>
    <property type="match status" value="1"/>
</dbReference>
<dbReference type="InterPro" id="IPR014782">
    <property type="entry name" value="Peptidase_M1_dom"/>
</dbReference>
<dbReference type="Proteomes" id="UP001642540">
    <property type="component" value="Unassembled WGS sequence"/>
</dbReference>
<dbReference type="Gene3D" id="2.60.40.1730">
    <property type="entry name" value="tricorn interacting facor f3 domain"/>
    <property type="match status" value="1"/>
</dbReference>
<accession>A0ABP1RSF9</accession>
<dbReference type="InterPro" id="IPR050344">
    <property type="entry name" value="Peptidase_M1_aminopeptidases"/>
</dbReference>
<dbReference type="InterPro" id="IPR042097">
    <property type="entry name" value="Aminopeptidase_N-like_N_sf"/>
</dbReference>
<dbReference type="InterPro" id="IPR045357">
    <property type="entry name" value="Aminopeptidase_N-like_N"/>
</dbReference>
<proteinExistence type="inferred from homology"/>
<evidence type="ECO:0000313" key="6">
    <source>
        <dbReference type="EMBL" id="CAL8134404.1"/>
    </source>
</evidence>
<gene>
    <name evidence="6" type="ORF">ODALV1_LOCUS25508</name>
</gene>
<evidence type="ECO:0000259" key="4">
    <source>
        <dbReference type="Pfam" id="PF11838"/>
    </source>
</evidence>
<feature type="domain" description="Peptidase M1 membrane alanine aminopeptidase" evidence="3">
    <location>
        <begin position="292"/>
        <end position="489"/>
    </location>
</feature>
<evidence type="ECO:0000313" key="7">
    <source>
        <dbReference type="Proteomes" id="UP001642540"/>
    </source>
</evidence>
<sequence length="936" mass="107188">MMKLTLLIVLSLRIGSYGVEENQTDPSPGFDNGRDSWDDFFHKSDKFIPSHYDIDLRPIFEDGPEGTRHSMPGKVRIVGTTYKKTNKIRLTSNCNELNISSVKVISNGAPIPIENVNEEGLHINLEQRVGGGNTIEVYIEYIAKIQQEKFWKGFLHLPCDTKNDAECNKTQIAVSGFNIKLLGTHCGTIFPCVGDRDLSSTFNLSLSSKNEYGTAANGELVSTSPDSELKGWTVDKYTWSTKQRWSLLAFTVFKDYSYVESFFGKEKKPVKIYAPKEHINSKNGLYTSIVSSVAKILTFYEEYFGTSANVPKMELFFVPTTFDDFGTWFMKSKGLNFYNVLDIIPNKENEKSTEIRVIQHVAESLARQWVGDWWDPEPEMSFLFIESILRYMEYLGLSQVNPALVEAAIYYDIQKAEELDREERDADIQFIVSHKRKVTLLFRMFEGITGWRVDSLQSGIRNYFNRLWNENGTKVTTEELYEILQNSTESQKLPFDVATILSSFVDNVGIPLVRVGIANETHFVFKQERFRYQESIDKINDGVWYLPVTYTHGIGNTRHTIWLTPDQNVTYVQGNTSELLLVNPDATGYYRTLYEDSSLLQMLQQQLEMNHTEIKPLTRAVLLSDYFTFADEKYETYGAALNLTTYLSEGSTNETSLVVWKTFLSKFSGTYDKFISHPQYPRLKNFLSAKLTNVLDYTSSPKTSEEIILRDYLLETACKLNNPHCQTMAKELFSQWRVNPNDSSPLDHFYPASRPILECAIVRNGGQEAYDFIMAKYRQGVQADGTTTWLTRYILKSLACASDKTIFKGFIELILTPPPSGAIKGYNLDYITDHVLSTPLPDGREMLLPFIFKNFDLVFENSGTYHGIPAMINKLTRSWEFSTAEKKKEIQELFKLLEKKVEGVNAMGYIRQVYEQLDVNIQWMDNQGNDILSTIP</sequence>
<evidence type="ECO:0000256" key="1">
    <source>
        <dbReference type="ARBA" id="ARBA00010136"/>
    </source>
</evidence>
<name>A0ABP1RSF9_9HEXA</name>
<evidence type="ECO:0000256" key="2">
    <source>
        <dbReference type="SAM" id="SignalP"/>
    </source>
</evidence>
<dbReference type="Pfam" id="PF17900">
    <property type="entry name" value="Peptidase_M1_N"/>
    <property type="match status" value="1"/>
</dbReference>
<keyword evidence="7" id="KW-1185">Reference proteome</keyword>
<keyword evidence="2" id="KW-0732">Signal</keyword>
<dbReference type="Gene3D" id="1.25.50.20">
    <property type="match status" value="1"/>
</dbReference>